<dbReference type="Pfam" id="PF00483">
    <property type="entry name" value="NTP_transferase"/>
    <property type="match status" value="1"/>
</dbReference>
<feature type="domain" description="Mannose-1-phosphate guanyltransferase C-terminal" evidence="3">
    <location>
        <begin position="261"/>
        <end position="347"/>
    </location>
</feature>
<gene>
    <name evidence="4" type="ORF">AVDCRST_MAG26-4229</name>
</gene>
<dbReference type="EMBL" id="CADCTK010000993">
    <property type="protein sequence ID" value="CAA9292807.1"/>
    <property type="molecule type" value="Genomic_DNA"/>
</dbReference>
<evidence type="ECO:0000256" key="1">
    <source>
        <dbReference type="ARBA" id="ARBA00007274"/>
    </source>
</evidence>
<evidence type="ECO:0000313" key="4">
    <source>
        <dbReference type="EMBL" id="CAA9292807.1"/>
    </source>
</evidence>
<dbReference type="AlphaFoldDB" id="A0A6J4K0S4"/>
<dbReference type="InterPro" id="IPR029044">
    <property type="entry name" value="Nucleotide-diphossugar_trans"/>
</dbReference>
<dbReference type="CDD" id="cd04181">
    <property type="entry name" value="NTP_transferase"/>
    <property type="match status" value="1"/>
</dbReference>
<feature type="domain" description="Nucleotidyl transferase" evidence="2">
    <location>
        <begin position="3"/>
        <end position="230"/>
    </location>
</feature>
<dbReference type="Pfam" id="PF25087">
    <property type="entry name" value="GMPPB_C"/>
    <property type="match status" value="1"/>
</dbReference>
<protein>
    <submittedName>
        <fullName evidence="4">Uncharacterized protein</fullName>
    </submittedName>
</protein>
<dbReference type="InterPro" id="IPR050486">
    <property type="entry name" value="Mannose-1P_guanyltransferase"/>
</dbReference>
<dbReference type="SUPFAM" id="SSF53448">
    <property type="entry name" value="Nucleotide-diphospho-sugar transferases"/>
    <property type="match status" value="1"/>
</dbReference>
<sequence>MQAVVLVGGQGTRLRPLTLTTPKPLVPLANRPLIEHIVRWLEAGGVSEVLLLTQYRAADFDRWLAEWRGIPVRAVEEPVPLGTAGAVANVAGSLHGTTAVINGDNITNLDLQAMLSAHRATGAVATIAVDGVDDPTGRGVVVLGAGGRVLRFQEKPAPGTAAANTVNTGSYLIEPVALHGVEPGRSTMWETDVFPALIAAGAPVFGWTHPHLWLDAGTLRGYLAAQAAILTGEASSPPGEARGGIWVAHHASLDPDASYRGPIAVGAETIVSAGVRLAGPLSIGRRCRVEHGGLVEHGAIWDGSVVGRGAAVVDSIIGYNCIIGEDARVERALLGDGTVVAAGAVIRDE</sequence>
<proteinExistence type="inferred from homology"/>
<comment type="similarity">
    <text evidence="1">Belongs to the transferase hexapeptide repeat family.</text>
</comment>
<dbReference type="InterPro" id="IPR056729">
    <property type="entry name" value="GMPPB_C"/>
</dbReference>
<dbReference type="Gene3D" id="3.90.550.10">
    <property type="entry name" value="Spore Coat Polysaccharide Biosynthesis Protein SpsA, Chain A"/>
    <property type="match status" value="1"/>
</dbReference>
<evidence type="ECO:0000259" key="2">
    <source>
        <dbReference type="Pfam" id="PF00483"/>
    </source>
</evidence>
<reference evidence="4" key="1">
    <citation type="submission" date="2020-02" db="EMBL/GenBank/DDBJ databases">
        <authorList>
            <person name="Meier V. D."/>
        </authorList>
    </citation>
    <scope>NUCLEOTIDE SEQUENCE</scope>
    <source>
        <strain evidence="4">AVDCRST_MAG26</strain>
    </source>
</reference>
<dbReference type="Gene3D" id="2.160.10.10">
    <property type="entry name" value="Hexapeptide repeat proteins"/>
    <property type="match status" value="1"/>
</dbReference>
<dbReference type="PANTHER" id="PTHR22572">
    <property type="entry name" value="SUGAR-1-PHOSPHATE GUANYL TRANSFERASE"/>
    <property type="match status" value="1"/>
</dbReference>
<evidence type="ECO:0000259" key="3">
    <source>
        <dbReference type="Pfam" id="PF25087"/>
    </source>
</evidence>
<organism evidence="4">
    <name type="scientific">uncultured Chloroflexia bacterium</name>
    <dbReference type="NCBI Taxonomy" id="1672391"/>
    <lineage>
        <taxon>Bacteria</taxon>
        <taxon>Bacillati</taxon>
        <taxon>Chloroflexota</taxon>
        <taxon>Chloroflexia</taxon>
        <taxon>environmental samples</taxon>
    </lineage>
</organism>
<dbReference type="SUPFAM" id="SSF51161">
    <property type="entry name" value="Trimeric LpxA-like enzymes"/>
    <property type="match status" value="1"/>
</dbReference>
<dbReference type="InterPro" id="IPR011004">
    <property type="entry name" value="Trimer_LpxA-like_sf"/>
</dbReference>
<name>A0A6J4K0S4_9CHLR</name>
<dbReference type="InterPro" id="IPR005835">
    <property type="entry name" value="NTP_transferase_dom"/>
</dbReference>
<accession>A0A6J4K0S4</accession>